<comment type="caution">
    <text evidence="3">The sequence shown here is derived from an EMBL/GenBank/DDBJ whole genome shotgun (WGS) entry which is preliminary data.</text>
</comment>
<dbReference type="InterPro" id="IPR000771">
    <property type="entry name" value="FBA_II"/>
</dbReference>
<organism evidence="3 4">
    <name type="scientific">Candidatus Pullichristensenella excrementigallinarum</name>
    <dbReference type="NCBI Taxonomy" id="2840907"/>
    <lineage>
        <taxon>Bacteria</taxon>
        <taxon>Bacillati</taxon>
        <taxon>Bacillota</taxon>
        <taxon>Clostridia</taxon>
        <taxon>Candidatus Pullichristensenella</taxon>
    </lineage>
</organism>
<feature type="binding site" evidence="2">
    <location>
        <position position="102"/>
    </location>
    <ligand>
        <name>Zn(2+)</name>
        <dbReference type="ChEBI" id="CHEBI:29105"/>
        <label>2</label>
    </ligand>
</feature>
<comment type="cofactor">
    <cofactor evidence="2">
        <name>Zn(2+)</name>
        <dbReference type="ChEBI" id="CHEBI:29105"/>
    </cofactor>
    <text evidence="2">Binds 2 Zn(2+) ions per subunit. One is catalytic and the other provides a structural contribution.</text>
</comment>
<name>A0A9D1IEC0_9FIRM</name>
<dbReference type="InterPro" id="IPR013785">
    <property type="entry name" value="Aldolase_TIM"/>
</dbReference>
<dbReference type="PANTHER" id="PTHR30304">
    <property type="entry name" value="D-TAGATOSE-1,6-BISPHOSPHATE ALDOLASE"/>
    <property type="match status" value="1"/>
</dbReference>
<gene>
    <name evidence="3" type="ORF">IAB02_07940</name>
</gene>
<dbReference type="EMBL" id="DVMU01000181">
    <property type="protein sequence ID" value="HIU34477.1"/>
    <property type="molecule type" value="Genomic_DNA"/>
</dbReference>
<keyword evidence="2" id="KW-0862">Zinc</keyword>
<dbReference type="GO" id="GO:0016832">
    <property type="term" value="F:aldehyde-lyase activity"/>
    <property type="evidence" value="ECO:0007669"/>
    <property type="project" value="InterPro"/>
</dbReference>
<protein>
    <submittedName>
        <fullName evidence="3">Ketose-bisphosphate aldolase</fullName>
    </submittedName>
</protein>
<dbReference type="GO" id="GO:0008270">
    <property type="term" value="F:zinc ion binding"/>
    <property type="evidence" value="ECO:0007669"/>
    <property type="project" value="InterPro"/>
</dbReference>
<sequence length="288" mass="31688">MLMTMKDLLVPASEQGFAIPAFNISSWQFLKGIVECCEEKKAPVIIAIHPNELSFQGDEIVDACKAFANRSHVPMAIHLDHGGNMQQILRALRAGFTSVMIDASSKPFEENIAITKQVVEIAHSMGVTVEAELGTIGTADNNNEGGANQIIYTNPEDAEKFIAATGIDALAVAIGTSHGIYPKGFEPHLRFDILQEIKKRVNIPLVLHGGSANPDEEIAQSVKLGINKINISSDIKDAFYQRLRITLEDKKVREPNELYPASIEAMKKVACHKIDLFDAADKMKYYKL</sequence>
<dbReference type="NCBIfam" id="NF006042">
    <property type="entry name" value="PRK08185.1"/>
    <property type="match status" value="1"/>
</dbReference>
<reference evidence="3" key="1">
    <citation type="submission" date="2020-10" db="EMBL/GenBank/DDBJ databases">
        <authorList>
            <person name="Gilroy R."/>
        </authorList>
    </citation>
    <scope>NUCLEOTIDE SEQUENCE</scope>
    <source>
        <strain evidence="3">ChiHcec3-11533</strain>
    </source>
</reference>
<dbReference type="InterPro" id="IPR050246">
    <property type="entry name" value="Class_II_FBP_aldolase"/>
</dbReference>
<dbReference type="SUPFAM" id="SSF51569">
    <property type="entry name" value="Aldolase"/>
    <property type="match status" value="1"/>
</dbReference>
<reference evidence="3" key="2">
    <citation type="journal article" date="2021" name="PeerJ">
        <title>Extensive microbial diversity within the chicken gut microbiome revealed by metagenomics and culture.</title>
        <authorList>
            <person name="Gilroy R."/>
            <person name="Ravi A."/>
            <person name="Getino M."/>
            <person name="Pursley I."/>
            <person name="Horton D.L."/>
            <person name="Alikhan N.F."/>
            <person name="Baker D."/>
            <person name="Gharbi K."/>
            <person name="Hall N."/>
            <person name="Watson M."/>
            <person name="Adriaenssens E.M."/>
            <person name="Foster-Nyarko E."/>
            <person name="Jarju S."/>
            <person name="Secka A."/>
            <person name="Antonio M."/>
            <person name="Oren A."/>
            <person name="Chaudhuri R.R."/>
            <person name="La Ragione R."/>
            <person name="Hildebrand F."/>
            <person name="Pallen M.J."/>
        </authorList>
    </citation>
    <scope>NUCLEOTIDE SEQUENCE</scope>
    <source>
        <strain evidence="3">ChiHcec3-11533</strain>
    </source>
</reference>
<dbReference type="CDD" id="cd00947">
    <property type="entry name" value="TBP_aldolase_IIB"/>
    <property type="match status" value="1"/>
</dbReference>
<dbReference type="Pfam" id="PF01116">
    <property type="entry name" value="F_bP_aldolase"/>
    <property type="match status" value="1"/>
</dbReference>
<dbReference type="GO" id="GO:0005975">
    <property type="term" value="P:carbohydrate metabolic process"/>
    <property type="evidence" value="ECO:0007669"/>
    <property type="project" value="InterPro"/>
</dbReference>
<keyword evidence="2" id="KW-0479">Metal-binding</keyword>
<dbReference type="PIRSF" id="PIRSF001359">
    <property type="entry name" value="F_bP_aldolase_II"/>
    <property type="match status" value="1"/>
</dbReference>
<dbReference type="NCBIfam" id="TIGR00167">
    <property type="entry name" value="cbbA"/>
    <property type="match status" value="1"/>
</dbReference>
<accession>A0A9D1IEC0</accession>
<evidence type="ECO:0000256" key="1">
    <source>
        <dbReference type="PIRSR" id="PIRSR001359-1"/>
    </source>
</evidence>
<feature type="active site" description="Proton donor" evidence="1">
    <location>
        <position position="80"/>
    </location>
</feature>
<evidence type="ECO:0000313" key="4">
    <source>
        <dbReference type="Proteomes" id="UP000824072"/>
    </source>
</evidence>
<dbReference type="Proteomes" id="UP000824072">
    <property type="component" value="Unassembled WGS sequence"/>
</dbReference>
<evidence type="ECO:0000313" key="3">
    <source>
        <dbReference type="EMBL" id="HIU34477.1"/>
    </source>
</evidence>
<feature type="binding site" evidence="2">
    <location>
        <position position="208"/>
    </location>
    <ligand>
        <name>Zn(2+)</name>
        <dbReference type="ChEBI" id="CHEBI:29105"/>
        <label>1</label>
        <note>catalytic</note>
    </ligand>
</feature>
<feature type="binding site" evidence="2">
    <location>
        <position position="178"/>
    </location>
    <ligand>
        <name>Zn(2+)</name>
        <dbReference type="ChEBI" id="CHEBI:29105"/>
        <label>1</label>
        <note>catalytic</note>
    </ligand>
</feature>
<feature type="binding site" evidence="2">
    <location>
        <position position="132"/>
    </location>
    <ligand>
        <name>Zn(2+)</name>
        <dbReference type="ChEBI" id="CHEBI:29105"/>
        <label>2</label>
    </ligand>
</feature>
<dbReference type="PANTHER" id="PTHR30304:SF0">
    <property type="entry name" value="D-TAGATOSE-1,6-BISPHOSPHATE ALDOLASE SUBUNIT GATY-RELATED"/>
    <property type="match status" value="1"/>
</dbReference>
<proteinExistence type="predicted"/>
<dbReference type="AlphaFoldDB" id="A0A9D1IEC0"/>
<dbReference type="Gene3D" id="3.20.20.70">
    <property type="entry name" value="Aldolase class I"/>
    <property type="match status" value="1"/>
</dbReference>
<evidence type="ECO:0000256" key="2">
    <source>
        <dbReference type="PIRSR" id="PIRSR001359-3"/>
    </source>
</evidence>
<feature type="binding site" evidence="2">
    <location>
        <position position="81"/>
    </location>
    <ligand>
        <name>Zn(2+)</name>
        <dbReference type="ChEBI" id="CHEBI:29105"/>
        <label>1</label>
        <note>catalytic</note>
    </ligand>
</feature>